<sequence>MRELQIPGMFWIAAFIMIGTCFTSAYPRTYVSDFVFPSEEDHKPRIWEQVTEDQSSESRDYNGSNKSPDKCTDLHIDDSTGNACLIFISYKKLEDPLQSLKRVLVEELNLPELVSSVRVLKRGKHRLVFELPSSIDALLALNGYCNLYKNRHDRTYEILSVEN</sequence>
<evidence type="ECO:0000256" key="2">
    <source>
        <dbReference type="SAM" id="Phobius"/>
    </source>
</evidence>
<evidence type="ECO:0000256" key="1">
    <source>
        <dbReference type="SAM" id="MobiDB-lite"/>
    </source>
</evidence>
<protein>
    <submittedName>
        <fullName evidence="4">Uncharacterized protein</fullName>
    </submittedName>
</protein>
<keyword evidence="3" id="KW-1185">Reference proteome</keyword>
<dbReference type="RefSeq" id="XP_016931549.3">
    <property type="nucleotide sequence ID" value="XM_017076060.4"/>
</dbReference>
<feature type="transmembrane region" description="Helical" evidence="2">
    <location>
        <begin position="6"/>
        <end position="26"/>
    </location>
</feature>
<proteinExistence type="predicted"/>
<feature type="region of interest" description="Disordered" evidence="1">
    <location>
        <begin position="49"/>
        <end position="68"/>
    </location>
</feature>
<gene>
    <name evidence="4" type="primary">LOC108011025</name>
</gene>
<dbReference type="AlphaFoldDB" id="A0AB39ZAM7"/>
<organism evidence="3 4">
    <name type="scientific">Drosophila suzukii</name>
    <name type="common">Spotted-wing drosophila fruit fly</name>
    <dbReference type="NCBI Taxonomy" id="28584"/>
    <lineage>
        <taxon>Eukaryota</taxon>
        <taxon>Metazoa</taxon>
        <taxon>Ecdysozoa</taxon>
        <taxon>Arthropoda</taxon>
        <taxon>Hexapoda</taxon>
        <taxon>Insecta</taxon>
        <taxon>Pterygota</taxon>
        <taxon>Neoptera</taxon>
        <taxon>Endopterygota</taxon>
        <taxon>Diptera</taxon>
        <taxon>Brachycera</taxon>
        <taxon>Muscomorpha</taxon>
        <taxon>Ephydroidea</taxon>
        <taxon>Drosophilidae</taxon>
        <taxon>Drosophila</taxon>
        <taxon>Sophophora</taxon>
    </lineage>
</organism>
<dbReference type="GeneID" id="108011025"/>
<keyword evidence="2" id="KW-1133">Transmembrane helix</keyword>
<evidence type="ECO:0000313" key="3">
    <source>
        <dbReference type="Proteomes" id="UP001652628"/>
    </source>
</evidence>
<keyword evidence="2" id="KW-0812">Transmembrane</keyword>
<keyword evidence="2" id="KW-0472">Membrane</keyword>
<reference evidence="4" key="1">
    <citation type="submission" date="2025-08" db="UniProtKB">
        <authorList>
            <consortium name="RefSeq"/>
        </authorList>
    </citation>
    <scope>IDENTIFICATION</scope>
</reference>
<name>A0AB39ZAM7_DROSZ</name>
<accession>A0AB39ZAM7</accession>
<evidence type="ECO:0000313" key="4">
    <source>
        <dbReference type="RefSeq" id="XP_016931549.3"/>
    </source>
</evidence>
<dbReference type="Proteomes" id="UP001652628">
    <property type="component" value="Chromosome 2L"/>
</dbReference>